<reference evidence="10 11" key="1">
    <citation type="journal article" date="2011" name="J. Bacteriol.">
        <title>Genome sequence of the plant-pathogenic bacterium Dickeya dadantii 3937.</title>
        <authorList>
            <person name="Glasner J.D."/>
            <person name="Yang C.H."/>
            <person name="Reverchon S."/>
            <person name="Hugouvieux-Cotte-Pattat N."/>
            <person name="Condemine G."/>
            <person name="Bohin J.P."/>
            <person name="Van Gijsegem F."/>
            <person name="Yang S."/>
            <person name="Franza T."/>
            <person name="Expert D."/>
            <person name="Plunkett G. III"/>
            <person name="San Francisco M.J."/>
            <person name="Charkowski A.O."/>
            <person name="Py B."/>
            <person name="Bell K."/>
            <person name="Rauscher L."/>
            <person name="Rodriguez-Palenzuela P."/>
            <person name="Toussaint A."/>
            <person name="Holeva M.C."/>
            <person name="He S.Y."/>
            <person name="Douet V."/>
            <person name="Boccara M."/>
            <person name="Blanco C."/>
            <person name="Toth I."/>
            <person name="Anderson B.D."/>
            <person name="Biehl B.S."/>
            <person name="Mau B."/>
            <person name="Flynn S.M."/>
            <person name="Barras F."/>
            <person name="Lindeberg M."/>
            <person name="Birch P.R."/>
            <person name="Tsuyumu S."/>
            <person name="Shi X."/>
            <person name="Hibbing M."/>
            <person name="Yap M.N."/>
            <person name="Carpentier M."/>
            <person name="Dassa E."/>
            <person name="Umehara M."/>
            <person name="Kim J.F."/>
            <person name="Rusch M."/>
            <person name="Soni P."/>
            <person name="Mayhew G.F."/>
            <person name="Fouts D.E."/>
            <person name="Gill S.R."/>
            <person name="Blattner F.R."/>
            <person name="Keen N.T."/>
            <person name="Perna N.T."/>
        </authorList>
    </citation>
    <scope>NUCLEOTIDE SEQUENCE [LARGE SCALE GENOMIC DNA]</scope>
    <source>
        <strain evidence="10 11">3937</strain>
    </source>
</reference>
<proteinExistence type="inferred from homology"/>
<evidence type="ECO:0000256" key="2">
    <source>
        <dbReference type="ARBA" id="ARBA00022448"/>
    </source>
</evidence>
<comment type="similarity">
    <text evidence="8">Belongs to the binding-protein-dependent transport system permease family.</text>
</comment>
<dbReference type="STRING" id="198628.Dda3937_03085"/>
<dbReference type="eggNOG" id="COG4149">
    <property type="taxonomic scope" value="Bacteria"/>
</dbReference>
<keyword evidence="2 8" id="KW-0813">Transport</keyword>
<dbReference type="Proteomes" id="UP000006859">
    <property type="component" value="Chromosome"/>
</dbReference>
<evidence type="ECO:0000256" key="3">
    <source>
        <dbReference type="ARBA" id="ARBA00022475"/>
    </source>
</evidence>
<dbReference type="HOGENOM" id="CLU_016047_14_1_6"/>
<dbReference type="CDD" id="cd06261">
    <property type="entry name" value="TM_PBP2"/>
    <property type="match status" value="1"/>
</dbReference>
<comment type="subcellular location">
    <subcellularLocation>
        <location evidence="1">Cell inner membrane</location>
        <topology evidence="1">Multi-pass membrane protein</topology>
    </subcellularLocation>
    <subcellularLocation>
        <location evidence="8">Cell membrane</location>
        <topology evidence="8">Multi-pass membrane protein</topology>
    </subcellularLocation>
</comment>
<dbReference type="GO" id="GO:0055085">
    <property type="term" value="P:transmembrane transport"/>
    <property type="evidence" value="ECO:0007669"/>
    <property type="project" value="InterPro"/>
</dbReference>
<dbReference type="Pfam" id="PF00528">
    <property type="entry name" value="BPD_transp_1"/>
    <property type="match status" value="1"/>
</dbReference>
<accession>E0SFD4</accession>
<keyword evidence="4" id="KW-0997">Cell inner membrane</keyword>
<feature type="transmembrane region" description="Helical" evidence="8">
    <location>
        <begin position="20"/>
        <end position="42"/>
    </location>
</feature>
<keyword evidence="5 8" id="KW-0812">Transmembrane</keyword>
<dbReference type="KEGG" id="ddd:Dda3937_03085"/>
<dbReference type="AlphaFoldDB" id="E0SFD4"/>
<evidence type="ECO:0000256" key="1">
    <source>
        <dbReference type="ARBA" id="ARBA00004429"/>
    </source>
</evidence>
<keyword evidence="6 8" id="KW-1133">Transmembrane helix</keyword>
<dbReference type="PROSITE" id="PS50928">
    <property type="entry name" value="ABC_TM1"/>
    <property type="match status" value="1"/>
</dbReference>
<feature type="domain" description="ABC transmembrane type-1" evidence="9">
    <location>
        <begin position="55"/>
        <end position="255"/>
    </location>
</feature>
<feature type="transmembrane region" description="Helical" evidence="8">
    <location>
        <begin position="239"/>
        <end position="259"/>
    </location>
</feature>
<dbReference type="InterPro" id="IPR000515">
    <property type="entry name" value="MetI-like"/>
</dbReference>
<keyword evidence="7 8" id="KW-0472">Membrane</keyword>
<dbReference type="GO" id="GO:0005886">
    <property type="term" value="C:plasma membrane"/>
    <property type="evidence" value="ECO:0007669"/>
    <property type="project" value="UniProtKB-SubCell"/>
</dbReference>
<gene>
    <name evidence="10" type="ordered locus">Dda3937_03085</name>
</gene>
<evidence type="ECO:0000256" key="6">
    <source>
        <dbReference type="ARBA" id="ARBA00022989"/>
    </source>
</evidence>
<organism evidence="10 11">
    <name type="scientific">Dickeya dadantii (strain 3937)</name>
    <name type="common">Erwinia chrysanthemi (strain 3937)</name>
    <dbReference type="NCBI Taxonomy" id="198628"/>
    <lineage>
        <taxon>Bacteria</taxon>
        <taxon>Pseudomonadati</taxon>
        <taxon>Pseudomonadota</taxon>
        <taxon>Gammaproteobacteria</taxon>
        <taxon>Enterobacterales</taxon>
        <taxon>Pectobacteriaceae</taxon>
        <taxon>Dickeya</taxon>
    </lineage>
</organism>
<evidence type="ECO:0000259" key="9">
    <source>
        <dbReference type="PROSITE" id="PS50928"/>
    </source>
</evidence>
<dbReference type="EMBL" id="CP002038">
    <property type="protein sequence ID" value="ADM99986.1"/>
    <property type="molecule type" value="Genomic_DNA"/>
</dbReference>
<dbReference type="PANTHER" id="PTHR30183:SF3">
    <property type="entry name" value="MOLYBDENUM TRANSPORT SYSTEM PERMEASE PROTEIN MODB"/>
    <property type="match status" value="1"/>
</dbReference>
<evidence type="ECO:0000256" key="4">
    <source>
        <dbReference type="ARBA" id="ARBA00022519"/>
    </source>
</evidence>
<dbReference type="InterPro" id="IPR035906">
    <property type="entry name" value="MetI-like_sf"/>
</dbReference>
<keyword evidence="11" id="KW-1185">Reference proteome</keyword>
<name>E0SFD4_DICD3</name>
<evidence type="ECO:0000256" key="7">
    <source>
        <dbReference type="ARBA" id="ARBA00023136"/>
    </source>
</evidence>
<evidence type="ECO:0000313" key="11">
    <source>
        <dbReference type="Proteomes" id="UP000006859"/>
    </source>
</evidence>
<dbReference type="Gene3D" id="1.10.3720.10">
    <property type="entry name" value="MetI-like"/>
    <property type="match status" value="1"/>
</dbReference>
<feature type="transmembrane region" description="Helical" evidence="8">
    <location>
        <begin position="92"/>
        <end position="115"/>
    </location>
</feature>
<evidence type="ECO:0000313" key="10">
    <source>
        <dbReference type="EMBL" id="ADM99986.1"/>
    </source>
</evidence>
<dbReference type="SUPFAM" id="SSF161098">
    <property type="entry name" value="MetI-like"/>
    <property type="match status" value="1"/>
</dbReference>
<feature type="transmembrane region" description="Helical" evidence="8">
    <location>
        <begin position="208"/>
        <end position="227"/>
    </location>
</feature>
<protein>
    <submittedName>
        <fullName evidence="10">ABC transporter, membrane component</fullName>
    </submittedName>
</protein>
<feature type="transmembrane region" description="Helical" evidence="8">
    <location>
        <begin position="54"/>
        <end position="80"/>
    </location>
</feature>
<keyword evidence="3" id="KW-1003">Cell membrane</keyword>
<evidence type="ECO:0000256" key="8">
    <source>
        <dbReference type="RuleBase" id="RU363032"/>
    </source>
</evidence>
<sequence length="267" mass="28939">MTYRKAVRSTPRSNRRMAFWLAIPALLLLAVPFVTLLGITPWHHFQLAWGDGDAIAVSVSLGLLSIALVILLGLPVALWLARANSSRRRWLVELLVMIPLLTPPLAMGILLVSVYGPYSPIGSLLARAGLALVNNPAAFVTAQVYGALPYFITAARSAFAGIPATVDEAGRILGANAWQRLIYLTLPQAASGLAAAVAIAWVRAMGEFGIVMIFAYFPQGIPVKLYINLQNDGVDAVYALVWLLLVMTLPLPLLCLRWATRRQARAC</sequence>
<dbReference type="PANTHER" id="PTHR30183">
    <property type="entry name" value="MOLYBDENUM TRANSPORT SYSTEM PERMEASE PROTEIN MODB"/>
    <property type="match status" value="1"/>
</dbReference>
<evidence type="ECO:0000256" key="5">
    <source>
        <dbReference type="ARBA" id="ARBA00022692"/>
    </source>
</evidence>